<evidence type="ECO:0000256" key="1">
    <source>
        <dbReference type="ARBA" id="ARBA00001946"/>
    </source>
</evidence>
<evidence type="ECO:0000256" key="4">
    <source>
        <dbReference type="ARBA" id="ARBA00022723"/>
    </source>
</evidence>
<dbReference type="InterPro" id="IPR033309">
    <property type="entry name" value="Mus81"/>
</dbReference>
<keyword evidence="8" id="KW-0460">Magnesium</keyword>
<evidence type="ECO:0000256" key="9">
    <source>
        <dbReference type="ARBA" id="ARBA00023172"/>
    </source>
</evidence>
<dbReference type="Pfam" id="PF21292">
    <property type="entry name" value="EME1-MUS81_C"/>
    <property type="match status" value="1"/>
</dbReference>
<organism evidence="12">
    <name type="scientific">viral metagenome</name>
    <dbReference type="NCBI Taxonomy" id="1070528"/>
    <lineage>
        <taxon>unclassified sequences</taxon>
        <taxon>metagenomes</taxon>
        <taxon>organismal metagenomes</taxon>
    </lineage>
</organism>
<sequence length="297" mass="33839">MLIIDNREGKLIELIKATSGFIIPYELKSLQVGDIIISNDSHPDKSIIIERKCIADMLASIKDGRYKEQKIRLQAEVSQNPNNTIICYLVEGTVQEVRYPNEKKVFHGSLVSSIFRDKIPLIRTTSLNETLEMIIRIHERMSKDITDFFRPNHTPTPTATTIPTNIPVEQQETQLDIQTGSQGVQPLELQINIQNGTDNTYLNTIKKCKKENLNPKIWNQICLTNIPGVSTNIAIKITETFPSIKNLLAEYGKCETDEKRILLISEICLVDNGKTKRRIGEVVSKRIMEYLYEEPSL</sequence>
<reference evidence="12" key="1">
    <citation type="journal article" date="2020" name="Nature">
        <title>Giant virus diversity and host interactions through global metagenomics.</title>
        <authorList>
            <person name="Schulz F."/>
            <person name="Roux S."/>
            <person name="Paez-Espino D."/>
            <person name="Jungbluth S."/>
            <person name="Walsh D.A."/>
            <person name="Denef V.J."/>
            <person name="McMahon K.D."/>
            <person name="Konstantinidis K.T."/>
            <person name="Eloe-Fadrosh E.A."/>
            <person name="Kyrpides N.C."/>
            <person name="Woyke T."/>
        </authorList>
    </citation>
    <scope>NUCLEOTIDE SEQUENCE</scope>
    <source>
        <strain evidence="12">GVMAG-M-3300009161-52</strain>
    </source>
</reference>
<dbReference type="InterPro" id="IPR047416">
    <property type="entry name" value="XPF_nuclease_Mus81"/>
</dbReference>
<evidence type="ECO:0000256" key="3">
    <source>
        <dbReference type="ARBA" id="ARBA00022722"/>
    </source>
</evidence>
<feature type="domain" description="ERCC4" evidence="11">
    <location>
        <begin position="1"/>
        <end position="94"/>
    </location>
</feature>
<dbReference type="InterPro" id="IPR042530">
    <property type="entry name" value="EME1/EME2_C"/>
</dbReference>
<keyword evidence="6" id="KW-0227">DNA damage</keyword>
<evidence type="ECO:0000256" key="10">
    <source>
        <dbReference type="ARBA" id="ARBA00023204"/>
    </source>
</evidence>
<evidence type="ECO:0000256" key="5">
    <source>
        <dbReference type="ARBA" id="ARBA00022759"/>
    </source>
</evidence>
<protein>
    <recommendedName>
        <fullName evidence="11">ERCC4 domain-containing protein</fullName>
    </recommendedName>
</protein>
<dbReference type="GO" id="GO:0031573">
    <property type="term" value="P:mitotic intra-S DNA damage checkpoint signaling"/>
    <property type="evidence" value="ECO:0007669"/>
    <property type="project" value="TreeGrafter"/>
</dbReference>
<dbReference type="GO" id="GO:0006308">
    <property type="term" value="P:DNA catabolic process"/>
    <property type="evidence" value="ECO:0007669"/>
    <property type="project" value="InterPro"/>
</dbReference>
<comment type="similarity">
    <text evidence="2">Belongs to the XPF family.</text>
</comment>
<dbReference type="SMART" id="SM00891">
    <property type="entry name" value="ERCC4"/>
    <property type="match status" value="1"/>
</dbReference>
<name>A0A6C0EYE7_9ZZZZ</name>
<evidence type="ECO:0000256" key="7">
    <source>
        <dbReference type="ARBA" id="ARBA00022801"/>
    </source>
</evidence>
<dbReference type="AlphaFoldDB" id="A0A6C0EYE7"/>
<dbReference type="SUPFAM" id="SSF52980">
    <property type="entry name" value="Restriction endonuclease-like"/>
    <property type="match status" value="1"/>
</dbReference>
<dbReference type="GO" id="GO:0008821">
    <property type="term" value="F:crossover junction DNA endonuclease activity"/>
    <property type="evidence" value="ECO:0007669"/>
    <property type="project" value="InterPro"/>
</dbReference>
<keyword evidence="5" id="KW-0255">Endonuclease</keyword>
<dbReference type="GO" id="GO:0048476">
    <property type="term" value="C:Holliday junction resolvase complex"/>
    <property type="evidence" value="ECO:0007669"/>
    <property type="project" value="TreeGrafter"/>
</dbReference>
<evidence type="ECO:0000256" key="6">
    <source>
        <dbReference type="ARBA" id="ARBA00022763"/>
    </source>
</evidence>
<keyword evidence="7" id="KW-0378">Hydrolase</keyword>
<keyword evidence="9" id="KW-0233">DNA recombination</keyword>
<proteinExistence type="inferred from homology"/>
<dbReference type="GO" id="GO:0003677">
    <property type="term" value="F:DNA binding"/>
    <property type="evidence" value="ECO:0007669"/>
    <property type="project" value="InterPro"/>
</dbReference>
<keyword evidence="4" id="KW-0479">Metal-binding</keyword>
<dbReference type="GO" id="GO:0046872">
    <property type="term" value="F:metal ion binding"/>
    <property type="evidence" value="ECO:0007669"/>
    <property type="project" value="UniProtKB-KW"/>
</dbReference>
<comment type="cofactor">
    <cofactor evidence="1">
        <name>Mg(2+)</name>
        <dbReference type="ChEBI" id="CHEBI:18420"/>
    </cofactor>
</comment>
<dbReference type="InterPro" id="IPR011335">
    <property type="entry name" value="Restrct_endonuc-II-like"/>
</dbReference>
<evidence type="ECO:0000256" key="8">
    <source>
        <dbReference type="ARBA" id="ARBA00022842"/>
    </source>
</evidence>
<dbReference type="InterPro" id="IPR006166">
    <property type="entry name" value="ERCC4_domain"/>
</dbReference>
<dbReference type="CDD" id="cd20074">
    <property type="entry name" value="XPF_nuclease_Mus81"/>
    <property type="match status" value="1"/>
</dbReference>
<dbReference type="GO" id="GO:0005634">
    <property type="term" value="C:nucleus"/>
    <property type="evidence" value="ECO:0007669"/>
    <property type="project" value="TreeGrafter"/>
</dbReference>
<evidence type="ECO:0000256" key="2">
    <source>
        <dbReference type="ARBA" id="ARBA00010015"/>
    </source>
</evidence>
<dbReference type="GO" id="GO:0000727">
    <property type="term" value="P:double-strand break repair via break-induced replication"/>
    <property type="evidence" value="ECO:0007669"/>
    <property type="project" value="TreeGrafter"/>
</dbReference>
<dbReference type="GO" id="GO:0048257">
    <property type="term" value="F:3'-flap endonuclease activity"/>
    <property type="evidence" value="ECO:0007669"/>
    <property type="project" value="TreeGrafter"/>
</dbReference>
<dbReference type="GO" id="GO:0000712">
    <property type="term" value="P:resolution of meiotic recombination intermediates"/>
    <property type="evidence" value="ECO:0007669"/>
    <property type="project" value="TreeGrafter"/>
</dbReference>
<dbReference type="Gene3D" id="3.40.50.10130">
    <property type="match status" value="1"/>
</dbReference>
<dbReference type="Pfam" id="PF02732">
    <property type="entry name" value="ERCC4"/>
    <property type="match status" value="1"/>
</dbReference>
<keyword evidence="10" id="KW-0234">DNA repair</keyword>
<dbReference type="Gene3D" id="1.10.150.670">
    <property type="entry name" value="Crossover junction endonuclease EME1, DNA-binding domain"/>
    <property type="match status" value="1"/>
</dbReference>
<dbReference type="EMBL" id="MN738991">
    <property type="protein sequence ID" value="QHT34206.1"/>
    <property type="molecule type" value="Genomic_DNA"/>
</dbReference>
<evidence type="ECO:0000313" key="12">
    <source>
        <dbReference type="EMBL" id="QHT34206.1"/>
    </source>
</evidence>
<dbReference type="PANTHER" id="PTHR13451">
    <property type="entry name" value="CLASS II CROSSOVER JUNCTION ENDONUCLEASE MUS81"/>
    <property type="match status" value="1"/>
</dbReference>
<evidence type="ECO:0000259" key="11">
    <source>
        <dbReference type="SMART" id="SM00891"/>
    </source>
</evidence>
<dbReference type="PANTHER" id="PTHR13451:SF0">
    <property type="entry name" value="CROSSOVER JUNCTION ENDONUCLEASE MUS81"/>
    <property type="match status" value="1"/>
</dbReference>
<accession>A0A6C0EYE7</accession>
<keyword evidence="3" id="KW-0540">Nuclease</keyword>